<name>A0A1V0SF59_9VIRU</name>
<protein>
    <submittedName>
        <fullName evidence="1">Uncharacterized protein</fullName>
    </submittedName>
</protein>
<reference evidence="1" key="1">
    <citation type="journal article" date="2017" name="Science">
        <title>Giant viruses with an expanded complement of translation system components.</title>
        <authorList>
            <person name="Schulz F."/>
            <person name="Yutin N."/>
            <person name="Ivanova N.N."/>
            <person name="Ortega D.R."/>
            <person name="Lee T.K."/>
            <person name="Vierheilig J."/>
            <person name="Daims H."/>
            <person name="Horn M."/>
            <person name="Wagner M."/>
            <person name="Jensen G.J."/>
            <person name="Kyrpides N.C."/>
            <person name="Koonin E.V."/>
            <person name="Woyke T."/>
        </authorList>
    </citation>
    <scope>NUCLEOTIDE SEQUENCE</scope>
    <source>
        <strain evidence="1">HKV1</strain>
    </source>
</reference>
<evidence type="ECO:0000313" key="1">
    <source>
        <dbReference type="EMBL" id="ARF10274.1"/>
    </source>
</evidence>
<organism evidence="1">
    <name type="scientific">Hokovirus HKV1</name>
    <dbReference type="NCBI Taxonomy" id="1977638"/>
    <lineage>
        <taxon>Viruses</taxon>
        <taxon>Varidnaviria</taxon>
        <taxon>Bamfordvirae</taxon>
        <taxon>Nucleocytoviricota</taxon>
        <taxon>Megaviricetes</taxon>
        <taxon>Imitervirales</taxon>
        <taxon>Mimiviridae</taxon>
        <taxon>Klosneuvirinae</taxon>
        <taxon>Hokovirus</taxon>
    </lineage>
</organism>
<gene>
    <name evidence="1" type="ORF">Hokovirus_1_153</name>
</gene>
<proteinExistence type="predicted"/>
<sequence length="269" mass="31414">MNYNNDLKNPFIRTIIMGIVKENVSKLNYIPNLQYHSIIDEEYNYGIIFNMSASINFKIYAKVNSVIYNNHDNNTISNLMLSEPKIFDNYNPHYLSVSDNFDNYPDFDASWKITIHSNNEPKNTFINKMIKKTMNNNYNYYAKNIKTMVKYVAIILECILGLYQENSEFNETNINNIIINGILLQIKFNLEKENYTVIVLNNNPIFELNVNNDINISYKQSNDKVCINCIQSTYALIVDVNNIVKYISMYFDKKNILGNGIEHNVEPII</sequence>
<accession>A0A1V0SF59</accession>
<dbReference type="EMBL" id="KY684103">
    <property type="protein sequence ID" value="ARF10274.1"/>
    <property type="molecule type" value="Genomic_DNA"/>
</dbReference>